<protein>
    <submittedName>
        <fullName evidence="8">Membrane protein</fullName>
    </submittedName>
</protein>
<dbReference type="InterPro" id="IPR011990">
    <property type="entry name" value="TPR-like_helical_dom_sf"/>
</dbReference>
<dbReference type="Proteomes" id="UP000627292">
    <property type="component" value="Unassembled WGS sequence"/>
</dbReference>
<evidence type="ECO:0000256" key="2">
    <source>
        <dbReference type="ARBA" id="ARBA00006275"/>
    </source>
</evidence>
<dbReference type="InterPro" id="IPR033985">
    <property type="entry name" value="SusD-like_N"/>
</dbReference>
<evidence type="ECO:0000313" key="8">
    <source>
        <dbReference type="EMBL" id="GGH60417.1"/>
    </source>
</evidence>
<dbReference type="AlphaFoldDB" id="A0A917MRT3"/>
<evidence type="ECO:0000256" key="3">
    <source>
        <dbReference type="ARBA" id="ARBA00022729"/>
    </source>
</evidence>
<sequence length="594" mass="66255">MKKLIIYSAIILAGASSCTKDILEKTDFNGIDERVWNNEGTANLYLNRSYDLIMPIWPHMRGNTSLPTGIHFISDDLNNGDTKPLFGTLTIDQVSDFYGSGNPNNAYSYVRRVNTMLEEIDGGTLPANVRDGIKAQGYFLRAWVYFNLWKVYGGVPYITHPQDWLSENVLVPRNKSSECVDSMLNDLAKCSILPATWGSADAGRITSVAAQAVAGRILLYWASPLFNPNGIQERWERAYKANRAAYDSLRLKGYELYTSYANVLTEKGAANKEPILIRSYNGTTTTSNTSNTWESVTRPYSETAGSGGASNQPTWNLVRSYPMKNGKMVDEAGSGYDSVYYWKDRDPRFDASIAYNGAVWALSGKAGRKQWNYTGVAEDKTRPSATGFYSRKAIPLGTLPANVTQGAGNWVELRLAEVMLNLAECANATGRISEAYDMLTAIRKRAGITAGSDNLYGLKANMSRTEMDNAIMNERRIELAFEGKRNDDLRRTRRFHLLNGSFRQRLTITPKSPATAATLEAKDANGVMFRDKLNIDGEDYKTYFTAKVENLSSEQTINFLQNYYFYALPTTNIAKNPSMLQTKGWADGTFDPTE</sequence>
<evidence type="ECO:0000256" key="1">
    <source>
        <dbReference type="ARBA" id="ARBA00004442"/>
    </source>
</evidence>
<dbReference type="Pfam" id="PF07980">
    <property type="entry name" value="SusD_RagB"/>
    <property type="match status" value="1"/>
</dbReference>
<proteinExistence type="inferred from homology"/>
<evidence type="ECO:0000259" key="7">
    <source>
        <dbReference type="Pfam" id="PF14322"/>
    </source>
</evidence>
<reference evidence="8" key="2">
    <citation type="submission" date="2020-09" db="EMBL/GenBank/DDBJ databases">
        <authorList>
            <person name="Sun Q."/>
            <person name="Zhou Y."/>
        </authorList>
    </citation>
    <scope>NUCLEOTIDE SEQUENCE</scope>
    <source>
        <strain evidence="8">CGMCC 1.15290</strain>
    </source>
</reference>
<dbReference type="GO" id="GO:0009279">
    <property type="term" value="C:cell outer membrane"/>
    <property type="evidence" value="ECO:0007669"/>
    <property type="project" value="UniProtKB-SubCell"/>
</dbReference>
<feature type="domain" description="SusD-like N-terminal" evidence="7">
    <location>
        <begin position="104"/>
        <end position="219"/>
    </location>
</feature>
<dbReference type="EMBL" id="BMIB01000001">
    <property type="protein sequence ID" value="GGH60417.1"/>
    <property type="molecule type" value="Genomic_DNA"/>
</dbReference>
<accession>A0A917MRT3</accession>
<dbReference type="PROSITE" id="PS51257">
    <property type="entry name" value="PROKAR_LIPOPROTEIN"/>
    <property type="match status" value="1"/>
</dbReference>
<evidence type="ECO:0000256" key="5">
    <source>
        <dbReference type="ARBA" id="ARBA00023237"/>
    </source>
</evidence>
<dbReference type="SUPFAM" id="SSF48452">
    <property type="entry name" value="TPR-like"/>
    <property type="match status" value="1"/>
</dbReference>
<keyword evidence="3" id="KW-0732">Signal</keyword>
<gene>
    <name evidence="8" type="ORF">GCM10011379_08250</name>
</gene>
<dbReference type="Gene3D" id="1.25.40.390">
    <property type="match status" value="1"/>
</dbReference>
<comment type="subcellular location">
    <subcellularLocation>
        <location evidence="1">Cell outer membrane</location>
    </subcellularLocation>
</comment>
<feature type="domain" description="RagB/SusD" evidence="6">
    <location>
        <begin position="272"/>
        <end position="585"/>
    </location>
</feature>
<keyword evidence="9" id="KW-1185">Reference proteome</keyword>
<reference evidence="8" key="1">
    <citation type="journal article" date="2014" name="Int. J. Syst. Evol. Microbiol.">
        <title>Complete genome sequence of Corynebacterium casei LMG S-19264T (=DSM 44701T), isolated from a smear-ripened cheese.</title>
        <authorList>
            <consortium name="US DOE Joint Genome Institute (JGI-PGF)"/>
            <person name="Walter F."/>
            <person name="Albersmeier A."/>
            <person name="Kalinowski J."/>
            <person name="Ruckert C."/>
        </authorList>
    </citation>
    <scope>NUCLEOTIDE SEQUENCE</scope>
    <source>
        <strain evidence="8">CGMCC 1.15290</strain>
    </source>
</reference>
<comment type="similarity">
    <text evidence="2">Belongs to the SusD family.</text>
</comment>
<name>A0A917MRT3_9BACT</name>
<evidence type="ECO:0000313" key="9">
    <source>
        <dbReference type="Proteomes" id="UP000627292"/>
    </source>
</evidence>
<comment type="caution">
    <text evidence="8">The sequence shown here is derived from an EMBL/GenBank/DDBJ whole genome shotgun (WGS) entry which is preliminary data.</text>
</comment>
<evidence type="ECO:0000259" key="6">
    <source>
        <dbReference type="Pfam" id="PF07980"/>
    </source>
</evidence>
<evidence type="ECO:0000256" key="4">
    <source>
        <dbReference type="ARBA" id="ARBA00023136"/>
    </source>
</evidence>
<dbReference type="Pfam" id="PF14322">
    <property type="entry name" value="SusD-like_3"/>
    <property type="match status" value="1"/>
</dbReference>
<dbReference type="RefSeq" id="WP_188950706.1">
    <property type="nucleotide sequence ID" value="NZ_BMIB01000001.1"/>
</dbReference>
<dbReference type="InterPro" id="IPR012944">
    <property type="entry name" value="SusD_RagB_dom"/>
</dbReference>
<organism evidence="8 9">
    <name type="scientific">Filimonas zeae</name>
    <dbReference type="NCBI Taxonomy" id="1737353"/>
    <lineage>
        <taxon>Bacteria</taxon>
        <taxon>Pseudomonadati</taxon>
        <taxon>Bacteroidota</taxon>
        <taxon>Chitinophagia</taxon>
        <taxon>Chitinophagales</taxon>
        <taxon>Chitinophagaceae</taxon>
        <taxon>Filimonas</taxon>
    </lineage>
</organism>
<keyword evidence="5" id="KW-0998">Cell outer membrane</keyword>
<keyword evidence="4" id="KW-0472">Membrane</keyword>